<reference evidence="1 2" key="1">
    <citation type="submission" date="2020-08" db="EMBL/GenBank/DDBJ databases">
        <title>Sequencing the genomes of 1000 actinobacteria strains.</title>
        <authorList>
            <person name="Klenk H.-P."/>
        </authorList>
    </citation>
    <scope>NUCLEOTIDE SEQUENCE [LARGE SCALE GENOMIC DNA]</scope>
    <source>
        <strain evidence="1 2">DSM 19079</strain>
    </source>
</reference>
<dbReference type="EMBL" id="JACHMC010000001">
    <property type="protein sequence ID" value="MBB4882866.1"/>
    <property type="molecule type" value="Genomic_DNA"/>
</dbReference>
<evidence type="ECO:0000313" key="1">
    <source>
        <dbReference type="EMBL" id="MBB4882866.1"/>
    </source>
</evidence>
<evidence type="ECO:0000313" key="2">
    <source>
        <dbReference type="Proteomes" id="UP000560081"/>
    </source>
</evidence>
<organism evidence="1 2">
    <name type="scientific">Micrococcus flavus</name>
    <dbReference type="NCBI Taxonomy" id="384602"/>
    <lineage>
        <taxon>Bacteria</taxon>
        <taxon>Bacillati</taxon>
        <taxon>Actinomycetota</taxon>
        <taxon>Actinomycetes</taxon>
        <taxon>Micrococcales</taxon>
        <taxon>Micrococcaceae</taxon>
        <taxon>Micrococcus</taxon>
    </lineage>
</organism>
<dbReference type="AlphaFoldDB" id="A0A4Y8X4E3"/>
<dbReference type="RefSeq" id="WP_135027939.1">
    <property type="nucleotide sequence ID" value="NZ_BMLA01000001.1"/>
</dbReference>
<proteinExistence type="predicted"/>
<gene>
    <name evidence="1" type="ORF">BJ976_001217</name>
</gene>
<name>A0A4Y8X4E3_9MICC</name>
<protein>
    <submittedName>
        <fullName evidence="1">Uncharacterized protein</fullName>
    </submittedName>
</protein>
<keyword evidence="2" id="KW-1185">Reference proteome</keyword>
<accession>A0A4Y8X4E3</accession>
<dbReference type="Proteomes" id="UP000560081">
    <property type="component" value="Unassembled WGS sequence"/>
</dbReference>
<sequence>MSITSLLTGRATALLPLPARLALTFGPRAVRAYGDWRSKKGRAAAASKLGGRVPRRGAQQRGRAASRRNGFPWGVGLGGVALGALSTAAALLGGKALKEHSSRGTRTEIGSTGQTLVTRADTTTAAPVTRTVIEHPGH</sequence>
<comment type="caution">
    <text evidence="1">The sequence shown here is derived from an EMBL/GenBank/DDBJ whole genome shotgun (WGS) entry which is preliminary data.</text>
</comment>